<protein>
    <recommendedName>
        <fullName evidence="11">DNA ligase</fullName>
        <ecNumber evidence="11">6.5.1.2</ecNumber>
    </recommendedName>
    <alternativeName>
        <fullName evidence="11">Polydeoxyribonucleotide synthase [NAD(+)]</fullName>
    </alternativeName>
</protein>
<feature type="binding site" evidence="11">
    <location>
        <position position="356"/>
    </location>
    <ligand>
        <name>Zn(2+)</name>
        <dbReference type="ChEBI" id="CHEBI:29105"/>
    </ligand>
</feature>
<dbReference type="CDD" id="cd17748">
    <property type="entry name" value="BRCT_DNA_ligase_like"/>
    <property type="match status" value="1"/>
</dbReference>
<keyword evidence="5 11" id="KW-0227">DNA damage</keyword>
<evidence type="ECO:0000256" key="10">
    <source>
        <dbReference type="ARBA" id="ARBA00034005"/>
    </source>
</evidence>
<dbReference type="PIRSF" id="PIRSF001604">
    <property type="entry name" value="LigA"/>
    <property type="match status" value="1"/>
</dbReference>
<dbReference type="Gene3D" id="3.30.470.30">
    <property type="entry name" value="DNA ligase/mRNA capping enzyme"/>
    <property type="match status" value="2"/>
</dbReference>
<dbReference type="InterPro" id="IPR012340">
    <property type="entry name" value="NA-bd_OB-fold"/>
</dbReference>
<dbReference type="GO" id="GO:0006281">
    <property type="term" value="P:DNA repair"/>
    <property type="evidence" value="ECO:0007669"/>
    <property type="project" value="UniProtKB-KW"/>
</dbReference>
<evidence type="ECO:0000313" key="14">
    <source>
        <dbReference type="EMBL" id="BBO67739.1"/>
    </source>
</evidence>
<feature type="binding site" evidence="11">
    <location>
        <position position="152"/>
    </location>
    <ligand>
        <name>NAD(+)</name>
        <dbReference type="ChEBI" id="CHEBI:57540"/>
    </ligand>
</feature>
<feature type="binding site" evidence="11">
    <location>
        <position position="369"/>
    </location>
    <ligand>
        <name>Zn(2+)</name>
        <dbReference type="ChEBI" id="CHEBI:29105"/>
    </ligand>
</feature>
<dbReference type="Gene3D" id="1.10.287.610">
    <property type="entry name" value="Helix hairpin bin"/>
    <property type="match status" value="1"/>
</dbReference>
<feature type="domain" description="NAD-dependent DNA ligase N-terminal" evidence="13">
    <location>
        <begin position="1"/>
        <end position="390"/>
    </location>
</feature>
<comment type="cofactor">
    <cofactor evidence="11">
        <name>Mg(2+)</name>
        <dbReference type="ChEBI" id="CHEBI:18420"/>
    </cofactor>
    <cofactor evidence="11">
        <name>Mn(2+)</name>
        <dbReference type="ChEBI" id="CHEBI:29035"/>
    </cofactor>
</comment>
<feature type="binding site" evidence="11">
    <location>
        <position position="123"/>
    </location>
    <ligand>
        <name>NAD(+)</name>
        <dbReference type="ChEBI" id="CHEBI:57540"/>
    </ligand>
</feature>
<evidence type="ECO:0000256" key="9">
    <source>
        <dbReference type="ARBA" id="ARBA00023204"/>
    </source>
</evidence>
<keyword evidence="6 11" id="KW-0862">Zinc</keyword>
<feature type="binding site" evidence="11">
    <location>
        <position position="264"/>
    </location>
    <ligand>
        <name>NAD(+)</name>
        <dbReference type="ChEBI" id="CHEBI:57540"/>
    </ligand>
</feature>
<dbReference type="KEGG" id="dalk:DSCA_16690"/>
<feature type="binding site" evidence="11">
    <location>
        <position position="353"/>
    </location>
    <ligand>
        <name>Zn(2+)</name>
        <dbReference type="ChEBI" id="CHEBI:29105"/>
    </ligand>
</feature>
<dbReference type="InterPro" id="IPR001679">
    <property type="entry name" value="DNA_ligase"/>
</dbReference>
<dbReference type="Gene3D" id="3.40.50.10190">
    <property type="entry name" value="BRCT domain"/>
    <property type="match status" value="1"/>
</dbReference>
<dbReference type="EC" id="6.5.1.2" evidence="11"/>
<name>A0A5K7YIN7_9BACT</name>
<dbReference type="SMART" id="SM00292">
    <property type="entry name" value="BRCT"/>
    <property type="match status" value="1"/>
</dbReference>
<feature type="binding site" evidence="11">
    <location>
        <position position="374"/>
    </location>
    <ligand>
        <name>Zn(2+)</name>
        <dbReference type="ChEBI" id="CHEBI:29105"/>
    </ligand>
</feature>
<evidence type="ECO:0000313" key="15">
    <source>
        <dbReference type="Proteomes" id="UP000427906"/>
    </source>
</evidence>
<dbReference type="EMBL" id="AP021874">
    <property type="protein sequence ID" value="BBO67739.1"/>
    <property type="molecule type" value="Genomic_DNA"/>
</dbReference>
<comment type="function">
    <text evidence="1 11">DNA ligase that catalyzes the formation of phosphodiester linkages between 5'-phosphoryl and 3'-hydroxyl groups in double-stranded DNA using NAD as a coenzyme and as the energy source for the reaction. It is essential for DNA replication and repair of damaged DNA.</text>
</comment>
<evidence type="ECO:0000256" key="6">
    <source>
        <dbReference type="ARBA" id="ARBA00022833"/>
    </source>
</evidence>
<dbReference type="Pfam" id="PF01653">
    <property type="entry name" value="DNA_ligase_aden"/>
    <property type="match status" value="1"/>
</dbReference>
<comment type="similarity">
    <text evidence="11">Belongs to the NAD-dependent DNA ligase family. LigA subfamily.</text>
</comment>
<dbReference type="SMART" id="SM00532">
    <property type="entry name" value="LIGANc"/>
    <property type="match status" value="1"/>
</dbReference>
<dbReference type="SUPFAM" id="SSF47781">
    <property type="entry name" value="RuvA domain 2-like"/>
    <property type="match status" value="1"/>
</dbReference>
<keyword evidence="9 11" id="KW-0234">DNA repair</keyword>
<evidence type="ECO:0000256" key="4">
    <source>
        <dbReference type="ARBA" id="ARBA00022723"/>
    </source>
</evidence>
<evidence type="ECO:0000256" key="2">
    <source>
        <dbReference type="ARBA" id="ARBA00022598"/>
    </source>
</evidence>
<dbReference type="InterPro" id="IPR036420">
    <property type="entry name" value="BRCT_dom_sf"/>
</dbReference>
<dbReference type="InterPro" id="IPR001357">
    <property type="entry name" value="BRCT_dom"/>
</dbReference>
<dbReference type="PROSITE" id="PS01056">
    <property type="entry name" value="DNA_LIGASE_N2"/>
    <property type="match status" value="1"/>
</dbReference>
<sequence>MTQTTTDELVDLLTAYNQAYRQGSPMVEDATYDALVERLRTIAPDHPFLKAVEPEQFPGRQEVRHPAPMLSIEKAYTREQLERFVARVRKEADAMGLESVAFRLTPKLDGLAGRDDGQVFATRGNGRVGYEISSAFEKGVVPIGGRGRGVGEIVVVKSYFDQCMAEFFEHPRNMVVGIISSDTLNENARTALNDRKVHFVPYSQVFSMVVDGARLVEETRSLVERLLADVDYPTDGVVADVTDERLKERMGATAHHYRWQIAIKTKGETARTTVTGIQWQVGRTGNVTPVMEVEPVSLSGATIRRVTAHHAGNIRNAGIGIGTRIEIIRSGEVIPKLEAVLEARGELRLPDACPSCSQPLTWQNDFLKCTNSACRAQIEQRLSHWFRILGNADWFGIKTVQKIVDNGHDSLEAIYRLSETDYTSMGFGPVQSKNLAEAIVISRTKPVEDWRFLAAFGIADLGTGDSRKLLAHVPLEKIVDVEPDAIIRIKGFGDKTSGRIAESIGAMAGTIRHMIDLGFNLQRTPLVSEQAAVSSPIAEKGIVFTGKMVHGSRQAMQDQARALGARVQTAVSGSTDYLVCGQKVGASKMDKAERLGVAILTESQYLAMLDDATPGH</sequence>
<organism evidence="14 15">
    <name type="scientific">Desulfosarcina alkanivorans</name>
    <dbReference type="NCBI Taxonomy" id="571177"/>
    <lineage>
        <taxon>Bacteria</taxon>
        <taxon>Pseudomonadati</taxon>
        <taxon>Thermodesulfobacteriota</taxon>
        <taxon>Desulfobacteria</taxon>
        <taxon>Desulfobacterales</taxon>
        <taxon>Desulfosarcinaceae</taxon>
        <taxon>Desulfosarcina</taxon>
    </lineage>
</organism>
<keyword evidence="2 11" id="KW-0436">Ligase</keyword>
<dbReference type="SUPFAM" id="SSF50249">
    <property type="entry name" value="Nucleic acid-binding proteins"/>
    <property type="match status" value="1"/>
</dbReference>
<dbReference type="InterPro" id="IPR033136">
    <property type="entry name" value="DNA_ligase_CS"/>
</dbReference>
<feature type="active site" description="N6-AMP-lysine intermediate" evidence="11">
    <location>
        <position position="107"/>
    </location>
</feature>
<dbReference type="HAMAP" id="MF_01588">
    <property type="entry name" value="DNA_ligase_A"/>
    <property type="match status" value="1"/>
</dbReference>
<feature type="binding site" evidence="11">
    <location>
        <begin position="71"/>
        <end position="72"/>
    </location>
    <ligand>
        <name>NAD(+)</name>
        <dbReference type="ChEBI" id="CHEBI:57540"/>
    </ligand>
</feature>
<keyword evidence="15" id="KW-1185">Reference proteome</keyword>
<feature type="domain" description="BRCT" evidence="12">
    <location>
        <begin position="534"/>
        <end position="612"/>
    </location>
</feature>
<dbReference type="Proteomes" id="UP000427906">
    <property type="component" value="Chromosome"/>
</dbReference>
<accession>A0A5K7YIN7</accession>
<dbReference type="InterPro" id="IPR004150">
    <property type="entry name" value="NAD_DNA_ligase_OB"/>
</dbReference>
<proteinExistence type="inferred from homology"/>
<feature type="binding site" evidence="11">
    <location>
        <begin position="29"/>
        <end position="33"/>
    </location>
    <ligand>
        <name>NAD(+)</name>
        <dbReference type="ChEBI" id="CHEBI:57540"/>
    </ligand>
</feature>
<dbReference type="GO" id="GO:0006260">
    <property type="term" value="P:DNA replication"/>
    <property type="evidence" value="ECO:0007669"/>
    <property type="project" value="UniProtKB-KW"/>
</dbReference>
<dbReference type="OrthoDB" id="9759736at2"/>
<keyword evidence="3 11" id="KW-0235">DNA replication</keyword>
<comment type="catalytic activity">
    <reaction evidence="10 11">
        <text>NAD(+) + (deoxyribonucleotide)n-3'-hydroxyl + 5'-phospho-(deoxyribonucleotide)m = (deoxyribonucleotide)n+m + AMP + beta-nicotinamide D-nucleotide.</text>
        <dbReference type="EC" id="6.5.1.2"/>
    </reaction>
</comment>
<evidence type="ECO:0000256" key="8">
    <source>
        <dbReference type="ARBA" id="ARBA00023027"/>
    </source>
</evidence>
<evidence type="ECO:0000256" key="5">
    <source>
        <dbReference type="ARBA" id="ARBA00022763"/>
    </source>
</evidence>
<dbReference type="InterPro" id="IPR010994">
    <property type="entry name" value="RuvA_2-like"/>
</dbReference>
<evidence type="ECO:0000256" key="3">
    <source>
        <dbReference type="ARBA" id="ARBA00022705"/>
    </source>
</evidence>
<evidence type="ECO:0000256" key="7">
    <source>
        <dbReference type="ARBA" id="ARBA00022842"/>
    </source>
</evidence>
<dbReference type="GO" id="GO:0046872">
    <property type="term" value="F:metal ion binding"/>
    <property type="evidence" value="ECO:0007669"/>
    <property type="project" value="UniProtKB-KW"/>
</dbReference>
<dbReference type="Pfam" id="PF03120">
    <property type="entry name" value="OB_DNA_ligase"/>
    <property type="match status" value="1"/>
</dbReference>
<dbReference type="InterPro" id="IPR013839">
    <property type="entry name" value="DNAligase_adenylation"/>
</dbReference>
<comment type="caution">
    <text evidence="11">Lacks conserved residue(s) required for the propagation of feature annotation.</text>
</comment>
<dbReference type="GO" id="GO:0003911">
    <property type="term" value="F:DNA ligase (NAD+) activity"/>
    <property type="evidence" value="ECO:0007669"/>
    <property type="project" value="UniProtKB-UniRule"/>
</dbReference>
<reference evidence="14 15" key="1">
    <citation type="submission" date="2019-11" db="EMBL/GenBank/DDBJ databases">
        <title>Comparative genomics of hydrocarbon-degrading Desulfosarcina strains.</title>
        <authorList>
            <person name="Watanabe M."/>
            <person name="Kojima H."/>
            <person name="Fukui M."/>
        </authorList>
    </citation>
    <scope>NUCLEOTIDE SEQUENCE [LARGE SCALE GENOMIC DNA]</scope>
    <source>
        <strain evidence="14 15">PL12</strain>
    </source>
</reference>
<dbReference type="Gene3D" id="2.40.50.140">
    <property type="entry name" value="Nucleic acid-binding proteins"/>
    <property type="match status" value="1"/>
</dbReference>
<dbReference type="Pfam" id="PF00533">
    <property type="entry name" value="BRCT"/>
    <property type="match status" value="1"/>
</dbReference>
<dbReference type="InterPro" id="IPR013840">
    <property type="entry name" value="DNAligase_N"/>
</dbReference>
<evidence type="ECO:0000256" key="1">
    <source>
        <dbReference type="ARBA" id="ARBA00004067"/>
    </source>
</evidence>
<evidence type="ECO:0000259" key="13">
    <source>
        <dbReference type="SMART" id="SM00532"/>
    </source>
</evidence>
<gene>
    <name evidence="11 14" type="primary">ligA</name>
    <name evidence="14" type="ORF">DSCA_16690</name>
</gene>
<keyword evidence="8 11" id="KW-0520">NAD</keyword>
<dbReference type="SUPFAM" id="SSF56091">
    <property type="entry name" value="DNA ligase/mRNA capping enzyme, catalytic domain"/>
    <property type="match status" value="1"/>
</dbReference>
<keyword evidence="4 11" id="KW-0479">Metal-binding</keyword>
<keyword evidence="7 11" id="KW-0460">Magnesium</keyword>
<dbReference type="SUPFAM" id="SSF52113">
    <property type="entry name" value="BRCT domain"/>
    <property type="match status" value="1"/>
</dbReference>
<dbReference type="AlphaFoldDB" id="A0A5K7YIN7"/>
<keyword evidence="11" id="KW-0464">Manganese</keyword>
<evidence type="ECO:0000256" key="11">
    <source>
        <dbReference type="HAMAP-Rule" id="MF_01588"/>
    </source>
</evidence>
<dbReference type="RefSeq" id="WP_155315965.1">
    <property type="nucleotide sequence ID" value="NZ_AP021874.1"/>
</dbReference>
<evidence type="ECO:0000259" key="12">
    <source>
        <dbReference type="SMART" id="SM00292"/>
    </source>
</evidence>